<dbReference type="SMART" id="SM00487">
    <property type="entry name" value="DEXDc"/>
    <property type="match status" value="1"/>
</dbReference>
<sequence length="893" mass="99363">MARSYYEDDDHVASDDLEAVIRRISGPGNNETSSSKTSNNGGGAQFDRQNAQTRRRIAELDAEMQGYERDIKAIRNRMAVCGEEKSKLEEQLEQSRRVALGKNGNTQGQTGIDYPNGNFAWSDALKTRMKAVFNIDDFRLCQRGACNANMDGRDIVCIMPTGGGKSLTYQLPALITSGCTLVISPLISLMTDQILHLRDANVEAAMISSATPKEEKNRIMDKLRKMADRKLQPQDEIKLFYVTPEKMSKDKTFRALLQRLDDAQKLARVVIDEAHCVSQLGHDFRQDYRELHILRKIYPRVPIMALSATCGPEVLKDLLRILQMSVPVDGNNAPSKGTVYFSSPLYRKNLHYRVLPKPDNSAGHLLEMKNYILEHHPNDSGIIYCFTKKDTATVAEKLKEMSNGRIKTGIYNASITDDEKMRLHVDWREGRVKVVCATIAFGLGIDKGDVRFVLHHSIPKSLEGFYQESGRAGRDGKDSDCILYYRPQDASSLGGITSDEKEGPAKLHAMLRFAEDIRQCRKVAFAEYFSHSSQLSITSFSTDETGALERCGHCDNCKRPEDSFERRDVTLATWQILQVVKAVANAAGHLTLSMLAELVRGNKNGAFEAGKGRKKQEEKIDLEAVAGGAVDMSKVDVEHLLVHLLTEGYLKEEYRTTSYSSIVYLVRGDLAASIDYHSRESILGGRTRKLEYYFLKKETKTKKRAEKKKSDGTQGSSGSGSKLPSSSTSTVPRKRRSTGGAAKEKEKGSGKGKGKARAVEVLEDDDDMLSDSNLGERESDDEEEDRISVEEVFEYMGVGFESKAGKAPSKPASKAAAAGAAAARKSLDSDDLYVSDSELDDEEKVTYDWSYSMRDEPRPKRRRKEGVTNSGHSSGFTMNIVKEGEREVVVLSD</sequence>
<comment type="catalytic activity">
    <reaction evidence="11">
        <text>ATP + H2O = ADP + phosphate + H(+)</text>
        <dbReference type="Rhea" id="RHEA:13065"/>
        <dbReference type="ChEBI" id="CHEBI:15377"/>
        <dbReference type="ChEBI" id="CHEBI:15378"/>
        <dbReference type="ChEBI" id="CHEBI:30616"/>
        <dbReference type="ChEBI" id="CHEBI:43474"/>
        <dbReference type="ChEBI" id="CHEBI:456216"/>
    </reaction>
</comment>
<dbReference type="SUPFAM" id="SSF52540">
    <property type="entry name" value="P-loop containing nucleoside triphosphate hydrolases"/>
    <property type="match status" value="1"/>
</dbReference>
<evidence type="ECO:0000256" key="10">
    <source>
        <dbReference type="ARBA" id="ARBA00034617"/>
    </source>
</evidence>
<dbReference type="Pfam" id="PF09382">
    <property type="entry name" value="RQC"/>
    <property type="match status" value="1"/>
</dbReference>
<dbReference type="PROSITE" id="PS51192">
    <property type="entry name" value="HELICASE_ATP_BIND_1"/>
    <property type="match status" value="1"/>
</dbReference>
<dbReference type="InterPro" id="IPR018982">
    <property type="entry name" value="RQC_domain"/>
</dbReference>
<evidence type="ECO:0000313" key="16">
    <source>
        <dbReference type="Proteomes" id="UP000521872"/>
    </source>
</evidence>
<dbReference type="PANTHER" id="PTHR13710">
    <property type="entry name" value="DNA HELICASE RECQ FAMILY MEMBER"/>
    <property type="match status" value="1"/>
</dbReference>
<dbReference type="GO" id="GO:0006260">
    <property type="term" value="P:DNA replication"/>
    <property type="evidence" value="ECO:0007669"/>
    <property type="project" value="InterPro"/>
</dbReference>
<evidence type="ECO:0000256" key="2">
    <source>
        <dbReference type="ARBA" id="ARBA00022723"/>
    </source>
</evidence>
<feature type="compositionally biased region" description="Low complexity" evidence="12">
    <location>
        <begin position="28"/>
        <end position="39"/>
    </location>
</feature>
<comment type="subcellular location">
    <subcellularLocation>
        <location evidence="11">Nucleus</location>
    </subcellularLocation>
</comment>
<evidence type="ECO:0000256" key="11">
    <source>
        <dbReference type="RuleBase" id="RU364117"/>
    </source>
</evidence>
<keyword evidence="2" id="KW-0479">Metal-binding</keyword>
<dbReference type="PROSITE" id="PS00690">
    <property type="entry name" value="DEAH_ATP_HELICASE"/>
    <property type="match status" value="1"/>
</dbReference>
<keyword evidence="3 11" id="KW-0547">Nucleotide-binding</keyword>
<dbReference type="SMART" id="SM00490">
    <property type="entry name" value="HELICc"/>
    <property type="match status" value="1"/>
</dbReference>
<comment type="similarity">
    <text evidence="1 11">Belongs to the helicase family. RecQ subfamily.</text>
</comment>
<name>A0A8H4QUB1_9AGAR</name>
<dbReference type="GO" id="GO:0005524">
    <property type="term" value="F:ATP binding"/>
    <property type="evidence" value="ECO:0007669"/>
    <property type="project" value="UniProtKB-KW"/>
</dbReference>
<dbReference type="InterPro" id="IPR014001">
    <property type="entry name" value="Helicase_ATP-bd"/>
</dbReference>
<dbReference type="Pfam" id="PF00270">
    <property type="entry name" value="DEAD"/>
    <property type="match status" value="1"/>
</dbReference>
<evidence type="ECO:0000256" key="3">
    <source>
        <dbReference type="ARBA" id="ARBA00022741"/>
    </source>
</evidence>
<feature type="domain" description="Helicase ATP-binding" evidence="13">
    <location>
        <begin position="146"/>
        <end position="328"/>
    </location>
</feature>
<feature type="region of interest" description="Disordered" evidence="12">
    <location>
        <begin position="703"/>
        <end position="787"/>
    </location>
</feature>
<dbReference type="GO" id="GO:0046872">
    <property type="term" value="F:metal ion binding"/>
    <property type="evidence" value="ECO:0007669"/>
    <property type="project" value="UniProtKB-KW"/>
</dbReference>
<keyword evidence="9 11" id="KW-0539">Nucleus</keyword>
<accession>A0A8H4QUB1</accession>
<dbReference type="InterPro" id="IPR036388">
    <property type="entry name" value="WH-like_DNA-bd_sf"/>
</dbReference>
<dbReference type="GO" id="GO:0009378">
    <property type="term" value="F:four-way junction helicase activity"/>
    <property type="evidence" value="ECO:0007669"/>
    <property type="project" value="TreeGrafter"/>
</dbReference>
<keyword evidence="8" id="KW-0413">Isomerase</keyword>
<feature type="compositionally biased region" description="Low complexity" evidence="12">
    <location>
        <begin position="805"/>
        <end position="823"/>
    </location>
</feature>
<dbReference type="InterPro" id="IPR027417">
    <property type="entry name" value="P-loop_NTPase"/>
</dbReference>
<dbReference type="GO" id="GO:0000724">
    <property type="term" value="P:double-strand break repair via homologous recombination"/>
    <property type="evidence" value="ECO:0007669"/>
    <property type="project" value="TreeGrafter"/>
</dbReference>
<dbReference type="InterPro" id="IPR011545">
    <property type="entry name" value="DEAD/DEAH_box_helicase_dom"/>
</dbReference>
<feature type="domain" description="Helicase C-terminal" evidence="14">
    <location>
        <begin position="367"/>
        <end position="518"/>
    </location>
</feature>
<evidence type="ECO:0000256" key="12">
    <source>
        <dbReference type="SAM" id="MobiDB-lite"/>
    </source>
</evidence>
<keyword evidence="6 11" id="KW-0067">ATP-binding</keyword>
<organism evidence="15 16">
    <name type="scientific">Agrocybe pediades</name>
    <dbReference type="NCBI Taxonomy" id="84607"/>
    <lineage>
        <taxon>Eukaryota</taxon>
        <taxon>Fungi</taxon>
        <taxon>Dikarya</taxon>
        <taxon>Basidiomycota</taxon>
        <taxon>Agaricomycotina</taxon>
        <taxon>Agaricomycetes</taxon>
        <taxon>Agaricomycetidae</taxon>
        <taxon>Agaricales</taxon>
        <taxon>Agaricineae</taxon>
        <taxon>Strophariaceae</taxon>
        <taxon>Agrocybe</taxon>
    </lineage>
</organism>
<dbReference type="EMBL" id="JAACJL010000031">
    <property type="protein sequence ID" value="KAF4616986.1"/>
    <property type="molecule type" value="Genomic_DNA"/>
</dbReference>
<evidence type="ECO:0000259" key="14">
    <source>
        <dbReference type="PROSITE" id="PS51194"/>
    </source>
</evidence>
<feature type="region of interest" description="Disordered" evidence="12">
    <location>
        <begin position="21"/>
        <end position="51"/>
    </location>
</feature>
<dbReference type="Gene3D" id="3.40.50.300">
    <property type="entry name" value="P-loop containing nucleotide triphosphate hydrolases"/>
    <property type="match status" value="2"/>
</dbReference>
<dbReference type="AlphaFoldDB" id="A0A8H4QUB1"/>
<evidence type="ECO:0000256" key="5">
    <source>
        <dbReference type="ARBA" id="ARBA00022806"/>
    </source>
</evidence>
<dbReference type="PROSITE" id="PS51194">
    <property type="entry name" value="HELICASE_CTER"/>
    <property type="match status" value="1"/>
</dbReference>
<dbReference type="Pfam" id="PF16124">
    <property type="entry name" value="RecQ_Zn_bind"/>
    <property type="match status" value="1"/>
</dbReference>
<dbReference type="Gene3D" id="1.10.10.10">
    <property type="entry name" value="Winged helix-like DNA-binding domain superfamily/Winged helix DNA-binding domain"/>
    <property type="match status" value="1"/>
</dbReference>
<dbReference type="InterPro" id="IPR004589">
    <property type="entry name" value="DNA_helicase_ATP-dep_RecQ"/>
</dbReference>
<feature type="compositionally biased region" description="Polar residues" evidence="12">
    <location>
        <begin position="867"/>
        <end position="877"/>
    </location>
</feature>
<evidence type="ECO:0000256" key="1">
    <source>
        <dbReference type="ARBA" id="ARBA00005446"/>
    </source>
</evidence>
<keyword evidence="7" id="KW-0238">DNA-binding</keyword>
<feature type="region of interest" description="Disordered" evidence="12">
    <location>
        <begin position="853"/>
        <end position="879"/>
    </location>
</feature>
<dbReference type="InterPro" id="IPR002464">
    <property type="entry name" value="DNA/RNA_helicase_DEAH_CS"/>
</dbReference>
<dbReference type="EC" id="5.6.2.4" evidence="11"/>
<keyword evidence="16" id="KW-1185">Reference proteome</keyword>
<comment type="caution">
    <text evidence="15">The sequence shown here is derived from an EMBL/GenBank/DDBJ whole genome shotgun (WGS) entry which is preliminary data.</text>
</comment>
<dbReference type="PANTHER" id="PTHR13710:SF105">
    <property type="entry name" value="ATP-DEPENDENT DNA HELICASE Q1"/>
    <property type="match status" value="1"/>
</dbReference>
<keyword evidence="4 11" id="KW-0378">Hydrolase</keyword>
<dbReference type="GO" id="GO:0003677">
    <property type="term" value="F:DNA binding"/>
    <property type="evidence" value="ECO:0007669"/>
    <property type="project" value="UniProtKB-KW"/>
</dbReference>
<dbReference type="Proteomes" id="UP000521872">
    <property type="component" value="Unassembled WGS sequence"/>
</dbReference>
<dbReference type="FunFam" id="3.40.50.300:FF:001389">
    <property type="entry name" value="ATP-dependent DNA helicase RecQ"/>
    <property type="match status" value="1"/>
</dbReference>
<dbReference type="Pfam" id="PF00271">
    <property type="entry name" value="Helicase_C"/>
    <property type="match status" value="1"/>
</dbReference>
<dbReference type="GO" id="GO:0005694">
    <property type="term" value="C:chromosome"/>
    <property type="evidence" value="ECO:0007669"/>
    <property type="project" value="TreeGrafter"/>
</dbReference>
<evidence type="ECO:0000256" key="6">
    <source>
        <dbReference type="ARBA" id="ARBA00022840"/>
    </source>
</evidence>
<keyword evidence="5 11" id="KW-0347">Helicase</keyword>
<evidence type="ECO:0000259" key="13">
    <source>
        <dbReference type="PROSITE" id="PS51192"/>
    </source>
</evidence>
<evidence type="ECO:0000256" key="8">
    <source>
        <dbReference type="ARBA" id="ARBA00023235"/>
    </source>
</evidence>
<evidence type="ECO:0000256" key="4">
    <source>
        <dbReference type="ARBA" id="ARBA00022801"/>
    </source>
</evidence>
<reference evidence="15 16" key="1">
    <citation type="submission" date="2019-12" db="EMBL/GenBank/DDBJ databases">
        <authorList>
            <person name="Floudas D."/>
            <person name="Bentzer J."/>
            <person name="Ahren D."/>
            <person name="Johansson T."/>
            <person name="Persson P."/>
            <person name="Tunlid A."/>
        </authorList>
    </citation>
    <scope>NUCLEOTIDE SEQUENCE [LARGE SCALE GENOMIC DNA]</scope>
    <source>
        <strain evidence="15 16">CBS 102.39</strain>
    </source>
</reference>
<dbReference type="InterPro" id="IPR032284">
    <property type="entry name" value="RecQ_Zn-bd"/>
</dbReference>
<gene>
    <name evidence="15" type="ORF">D9613_008888</name>
</gene>
<comment type="catalytic activity">
    <reaction evidence="10 11">
        <text>Couples ATP hydrolysis with the unwinding of duplex DNA by translocating in the 3'-5' direction.</text>
        <dbReference type="EC" id="5.6.2.4"/>
    </reaction>
</comment>
<dbReference type="GO" id="GO:0005737">
    <property type="term" value="C:cytoplasm"/>
    <property type="evidence" value="ECO:0007669"/>
    <property type="project" value="TreeGrafter"/>
</dbReference>
<feature type="compositionally biased region" description="Low complexity" evidence="12">
    <location>
        <begin position="712"/>
        <end position="729"/>
    </location>
</feature>
<dbReference type="GO" id="GO:0043138">
    <property type="term" value="F:3'-5' DNA helicase activity"/>
    <property type="evidence" value="ECO:0007669"/>
    <property type="project" value="UniProtKB-EC"/>
</dbReference>
<dbReference type="NCBIfam" id="TIGR00614">
    <property type="entry name" value="recQ_fam"/>
    <property type="match status" value="1"/>
</dbReference>
<evidence type="ECO:0000256" key="9">
    <source>
        <dbReference type="ARBA" id="ARBA00023242"/>
    </source>
</evidence>
<dbReference type="GO" id="GO:0016787">
    <property type="term" value="F:hydrolase activity"/>
    <property type="evidence" value="ECO:0007669"/>
    <property type="project" value="UniProtKB-KW"/>
</dbReference>
<evidence type="ECO:0000256" key="7">
    <source>
        <dbReference type="ARBA" id="ARBA00023125"/>
    </source>
</evidence>
<proteinExistence type="inferred from homology"/>
<dbReference type="CDD" id="cd18794">
    <property type="entry name" value="SF2_C_RecQ"/>
    <property type="match status" value="1"/>
</dbReference>
<evidence type="ECO:0000313" key="15">
    <source>
        <dbReference type="EMBL" id="KAF4616986.1"/>
    </source>
</evidence>
<dbReference type="GO" id="GO:0005634">
    <property type="term" value="C:nucleus"/>
    <property type="evidence" value="ECO:0007669"/>
    <property type="project" value="UniProtKB-SubCell"/>
</dbReference>
<feature type="region of interest" description="Disordered" evidence="12">
    <location>
        <begin position="802"/>
        <end position="829"/>
    </location>
</feature>
<dbReference type="InterPro" id="IPR001650">
    <property type="entry name" value="Helicase_C-like"/>
</dbReference>
<protein>
    <recommendedName>
        <fullName evidence="11">ATP-dependent DNA helicase</fullName>
        <ecNumber evidence="11">5.6.2.4</ecNumber>
    </recommendedName>
</protein>